<evidence type="ECO:0000256" key="2">
    <source>
        <dbReference type="SAM" id="MobiDB-lite"/>
    </source>
</evidence>
<dbReference type="AlphaFoldDB" id="A0A1J6IN08"/>
<feature type="coiled-coil region" evidence="1">
    <location>
        <begin position="17"/>
        <end position="48"/>
    </location>
</feature>
<dbReference type="Gramene" id="OIT05660">
    <property type="protein sequence ID" value="OIT05660"/>
    <property type="gene ID" value="A4A49_46850"/>
</dbReference>
<accession>A0A1J6IN08</accession>
<comment type="caution">
    <text evidence="4">The sequence shown here is derived from an EMBL/GenBank/DDBJ whole genome shotgun (WGS) entry which is preliminary data.</text>
</comment>
<keyword evidence="3" id="KW-1133">Transmembrane helix</keyword>
<feature type="compositionally biased region" description="Basic and acidic residues" evidence="2">
    <location>
        <begin position="258"/>
        <end position="269"/>
    </location>
</feature>
<gene>
    <name evidence="4" type="ORF">A4A49_46850</name>
</gene>
<keyword evidence="3" id="KW-0472">Membrane</keyword>
<keyword evidence="3" id="KW-0812">Transmembrane</keyword>
<keyword evidence="5" id="KW-1185">Reference proteome</keyword>
<feature type="transmembrane region" description="Helical" evidence="3">
    <location>
        <begin position="220"/>
        <end position="239"/>
    </location>
</feature>
<keyword evidence="1" id="KW-0175">Coiled coil</keyword>
<protein>
    <submittedName>
        <fullName evidence="4">Uncharacterized protein</fullName>
    </submittedName>
</protein>
<organism evidence="4 5">
    <name type="scientific">Nicotiana attenuata</name>
    <name type="common">Coyote tobacco</name>
    <dbReference type="NCBI Taxonomy" id="49451"/>
    <lineage>
        <taxon>Eukaryota</taxon>
        <taxon>Viridiplantae</taxon>
        <taxon>Streptophyta</taxon>
        <taxon>Embryophyta</taxon>
        <taxon>Tracheophyta</taxon>
        <taxon>Spermatophyta</taxon>
        <taxon>Magnoliopsida</taxon>
        <taxon>eudicotyledons</taxon>
        <taxon>Gunneridae</taxon>
        <taxon>Pentapetalae</taxon>
        <taxon>asterids</taxon>
        <taxon>lamiids</taxon>
        <taxon>Solanales</taxon>
        <taxon>Solanaceae</taxon>
        <taxon>Nicotianoideae</taxon>
        <taxon>Nicotianeae</taxon>
        <taxon>Nicotiana</taxon>
    </lineage>
</organism>
<evidence type="ECO:0000313" key="4">
    <source>
        <dbReference type="EMBL" id="OIT05660.1"/>
    </source>
</evidence>
<feature type="region of interest" description="Disordered" evidence="2">
    <location>
        <begin position="247"/>
        <end position="283"/>
    </location>
</feature>
<dbReference type="EMBL" id="MJEQ01037184">
    <property type="protein sequence ID" value="OIT05660.1"/>
    <property type="molecule type" value="Genomic_DNA"/>
</dbReference>
<proteinExistence type="predicted"/>
<evidence type="ECO:0000313" key="5">
    <source>
        <dbReference type="Proteomes" id="UP000187609"/>
    </source>
</evidence>
<evidence type="ECO:0000256" key="3">
    <source>
        <dbReference type="SAM" id="Phobius"/>
    </source>
</evidence>
<evidence type="ECO:0000256" key="1">
    <source>
        <dbReference type="SAM" id="Coils"/>
    </source>
</evidence>
<feature type="non-terminal residue" evidence="4">
    <location>
        <position position="283"/>
    </location>
</feature>
<name>A0A1J6IN08_NICAT</name>
<dbReference type="Proteomes" id="UP000187609">
    <property type="component" value="Unassembled WGS sequence"/>
</dbReference>
<sequence>MDAVIRQIVDEIKQDIMEAFELKIDEVIEKYDKELKEINNKLDTLVMYARFDNLADEDARPSGSDNDDDDDDDDGMDDEFFCFVYLLEVETSCGSIATTQKLCDDAHLNEGKVEKTLSENTAMVVDVDSELNDAGNADIEKGMQPGESTAEDKREELLEAGRKEFGEILKQYEKGEIHIFTPVESQTGSVGMKTPSVSQHLDQISSDASELFQNLREGRFLVLLCVIPVISPTSIYVHFHLVVSQGADSEGNSAGVGVREETEERREQQGVDQAVVPHPAAVQ</sequence>
<reference evidence="4" key="1">
    <citation type="submission" date="2016-11" db="EMBL/GenBank/DDBJ databases">
        <title>The genome of Nicotiana attenuata.</title>
        <authorList>
            <person name="Xu S."/>
            <person name="Brockmoeller T."/>
            <person name="Gaquerel E."/>
            <person name="Navarro A."/>
            <person name="Kuhl H."/>
            <person name="Gase K."/>
            <person name="Ling Z."/>
            <person name="Zhou W."/>
            <person name="Kreitzer C."/>
            <person name="Stanke M."/>
            <person name="Tang H."/>
            <person name="Lyons E."/>
            <person name="Pandey P."/>
            <person name="Pandey S.P."/>
            <person name="Timmermann B."/>
            <person name="Baldwin I.T."/>
        </authorList>
    </citation>
    <scope>NUCLEOTIDE SEQUENCE [LARGE SCALE GENOMIC DNA]</scope>
    <source>
        <strain evidence="4">UT</strain>
    </source>
</reference>